<dbReference type="GeneID" id="54561994"/>
<feature type="region of interest" description="Disordered" evidence="1">
    <location>
        <begin position="497"/>
        <end position="625"/>
    </location>
</feature>
<dbReference type="OrthoDB" id="5288828at2759"/>
<sequence length="764" mass="86127">MAVQKAGPASRAPSTRPTSVARTIAKRRAKPYKTEQSRVLAKKKKLDTQTTTRGAPAGFTYVATGTPDLSDRCKQLSKQRGLPVYIVNAKPVSKHANDPNKVSHHIHRIGHHFKTNVVEEACQALGYTYIRGQFIKEADLANMSERSRMAAAMARHGLHLDREIEHETDDQVRAAIKELFPKIPEQDLKEILRHAWKAGSKRVGTVANLDLPRRVQLAVIARIRHSYTDYDYLLRAFEWKEAREHVEPDCLKKLIEWRGENEDEDDNELEEVIRETIVIDDEEEEDGDDDDGPETIVLDDDDPETIVIDDDSDAEGANARGYNTDTSLEISHRLAVDDELGAESNDEHSKMFFERYQPRPRNAQRRDLDVRQKIGAVRESLRNGRMVHPPSAQQEVVRVYVPDSSNEIEFGGQRFRKAPSASLPPPSPHYFNQQQPPPPSQRYLQQHPPPPPFGNQHPEPQFMQPRQLSEIIVSPNMAHDRPVPSIEPQEDLRRVAMASAAMQQSDPRSGKNRSHPATPESEAFDKRRRIEVPSPRMGTNFTGLSPHQGNSPGRSWHLPAAPRQELTAAESPRLQYRGSPWADVRREHQAPASPVYRTHGVPATNGRLGESGSGPGPAPYDPEKPLLRLEDYEEHRRGSAPQMTAPRPVRDDRLDFVDAQVAPIQYAPLPQQPLDQPVHFRYRAIDEQSFRYRPEAYPQPQVVYVKTPQTPLPVHGAPAAVQQVPREAPPTASGVFQQPPAPPAQQPQLHHGAPAQPPQFYYPR</sequence>
<dbReference type="Pfam" id="PF10056">
    <property type="entry name" value="DUF2293"/>
    <property type="match status" value="1"/>
</dbReference>
<proteinExistence type="predicted"/>
<reference evidence="3" key="1">
    <citation type="journal article" date="2020" name="Stud. Mycol.">
        <title>101 Dothideomycetes genomes: a test case for predicting lifestyles and emergence of pathogens.</title>
        <authorList>
            <person name="Haridas S."/>
            <person name="Albert R."/>
            <person name="Binder M."/>
            <person name="Bloem J."/>
            <person name="Labutti K."/>
            <person name="Salamov A."/>
            <person name="Andreopoulos B."/>
            <person name="Baker S."/>
            <person name="Barry K."/>
            <person name="Bills G."/>
            <person name="Bluhm B."/>
            <person name="Cannon C."/>
            <person name="Castanera R."/>
            <person name="Culley D."/>
            <person name="Daum C."/>
            <person name="Ezra D."/>
            <person name="Gonzalez J."/>
            <person name="Henrissat B."/>
            <person name="Kuo A."/>
            <person name="Liang C."/>
            <person name="Lipzen A."/>
            <person name="Lutzoni F."/>
            <person name="Magnuson J."/>
            <person name="Mondo S."/>
            <person name="Nolan M."/>
            <person name="Ohm R."/>
            <person name="Pangilinan J."/>
            <person name="Park H.-J."/>
            <person name="Ramirez L."/>
            <person name="Alfaro M."/>
            <person name="Sun H."/>
            <person name="Tritt A."/>
            <person name="Yoshinaga Y."/>
            <person name="Zwiers L.-H."/>
            <person name="Turgeon B."/>
            <person name="Goodwin S."/>
            <person name="Spatafora J."/>
            <person name="Crous P."/>
            <person name="Grigoriev I."/>
        </authorList>
    </citation>
    <scope>NUCLEOTIDE SEQUENCE</scope>
    <source>
        <strain evidence="3">ATCC 36951</strain>
    </source>
</reference>
<dbReference type="Proteomes" id="UP000799537">
    <property type="component" value="Unassembled WGS sequence"/>
</dbReference>
<dbReference type="AlphaFoldDB" id="A0A6A6C7K4"/>
<evidence type="ECO:0000256" key="1">
    <source>
        <dbReference type="SAM" id="MobiDB-lite"/>
    </source>
</evidence>
<accession>A0A6A6C7K4</accession>
<feature type="compositionally biased region" description="Polar residues" evidence="1">
    <location>
        <begin position="12"/>
        <end position="21"/>
    </location>
</feature>
<feature type="compositionally biased region" description="Polar residues" evidence="1">
    <location>
        <begin position="537"/>
        <end position="553"/>
    </location>
</feature>
<evidence type="ECO:0000313" key="3">
    <source>
        <dbReference type="EMBL" id="KAF2161719.1"/>
    </source>
</evidence>
<evidence type="ECO:0000259" key="2">
    <source>
        <dbReference type="Pfam" id="PF10056"/>
    </source>
</evidence>
<gene>
    <name evidence="3" type="ORF">M409DRAFT_27777</name>
</gene>
<dbReference type="RefSeq" id="XP_033662608.1">
    <property type="nucleotide sequence ID" value="XM_033808722.1"/>
</dbReference>
<organism evidence="3 4">
    <name type="scientific">Zasmidium cellare ATCC 36951</name>
    <dbReference type="NCBI Taxonomy" id="1080233"/>
    <lineage>
        <taxon>Eukaryota</taxon>
        <taxon>Fungi</taxon>
        <taxon>Dikarya</taxon>
        <taxon>Ascomycota</taxon>
        <taxon>Pezizomycotina</taxon>
        <taxon>Dothideomycetes</taxon>
        <taxon>Dothideomycetidae</taxon>
        <taxon>Mycosphaerellales</taxon>
        <taxon>Mycosphaerellaceae</taxon>
        <taxon>Zasmidium</taxon>
    </lineage>
</organism>
<feature type="region of interest" description="Disordered" evidence="1">
    <location>
        <begin position="416"/>
        <end position="461"/>
    </location>
</feature>
<feature type="region of interest" description="Disordered" evidence="1">
    <location>
        <begin position="714"/>
        <end position="764"/>
    </location>
</feature>
<evidence type="ECO:0000313" key="4">
    <source>
        <dbReference type="Proteomes" id="UP000799537"/>
    </source>
</evidence>
<feature type="region of interest" description="Disordered" evidence="1">
    <location>
        <begin position="280"/>
        <end position="299"/>
    </location>
</feature>
<dbReference type="InterPro" id="IPR018744">
    <property type="entry name" value="DUF2293"/>
</dbReference>
<protein>
    <recommendedName>
        <fullName evidence="2">DUF2293 domain-containing protein</fullName>
    </recommendedName>
</protein>
<keyword evidence="4" id="KW-1185">Reference proteome</keyword>
<dbReference type="PANTHER" id="PTHR38113">
    <property type="match status" value="1"/>
</dbReference>
<feature type="domain" description="DUF2293" evidence="2">
    <location>
        <begin position="175"/>
        <end position="258"/>
    </location>
</feature>
<dbReference type="PANTHER" id="PTHR38113:SF1">
    <property type="entry name" value="DUF2293 DOMAIN-CONTAINING PROTEIN"/>
    <property type="match status" value="1"/>
</dbReference>
<name>A0A6A6C7K4_ZASCE</name>
<dbReference type="EMBL" id="ML993617">
    <property type="protein sequence ID" value="KAF2161719.1"/>
    <property type="molecule type" value="Genomic_DNA"/>
</dbReference>
<feature type="region of interest" description="Disordered" evidence="1">
    <location>
        <begin position="1"/>
        <end position="42"/>
    </location>
</feature>